<dbReference type="Proteomes" id="UP001148838">
    <property type="component" value="Unassembled WGS sequence"/>
</dbReference>
<accession>A0ABQ8TYA9</accession>
<sequence length="366" mass="42155">MDARRLKPLPTSKFSVTEVYSSEMPDTIISIDIIAYSQTTKKGYIIDPTIRIETGSSQPEDANQEKINIYLLTVDYFKTKYQLEDIEVIGLLIGARVKYYYAIPFGKLRSIKEAAMMTGLQIERHTEWMNNANTKLASSVAEERGSCPDARGRKINAPDKICFGIGDKDREQCESKSLGEQSCEGAVRVKQMNTIKKNAAKLALREAVVANTAFDLPWLTSFEVMFFIGRELLQKVLTEHFICCKKYRNKSFDTRFEVKWFPFRMGVAPALENINNNIKTVVELSEFTSVDFVAVVADNYNNSEKRNIFMKKNRYFIRYIESKFRYRYIETKISVFRKNRYIIPISSKDVLIYQSTDIVSDSDITV</sequence>
<keyword evidence="2" id="KW-1185">Reference proteome</keyword>
<evidence type="ECO:0000313" key="2">
    <source>
        <dbReference type="Proteomes" id="UP001148838"/>
    </source>
</evidence>
<organism evidence="1 2">
    <name type="scientific">Periplaneta americana</name>
    <name type="common">American cockroach</name>
    <name type="synonym">Blatta americana</name>
    <dbReference type="NCBI Taxonomy" id="6978"/>
    <lineage>
        <taxon>Eukaryota</taxon>
        <taxon>Metazoa</taxon>
        <taxon>Ecdysozoa</taxon>
        <taxon>Arthropoda</taxon>
        <taxon>Hexapoda</taxon>
        <taxon>Insecta</taxon>
        <taxon>Pterygota</taxon>
        <taxon>Neoptera</taxon>
        <taxon>Polyneoptera</taxon>
        <taxon>Dictyoptera</taxon>
        <taxon>Blattodea</taxon>
        <taxon>Blattoidea</taxon>
        <taxon>Blattidae</taxon>
        <taxon>Blattinae</taxon>
        <taxon>Periplaneta</taxon>
    </lineage>
</organism>
<gene>
    <name evidence="1" type="ORF">ANN_01926</name>
</gene>
<name>A0ABQ8TYA9_PERAM</name>
<evidence type="ECO:0000313" key="1">
    <source>
        <dbReference type="EMBL" id="KAJ4450499.1"/>
    </source>
</evidence>
<reference evidence="1 2" key="1">
    <citation type="journal article" date="2022" name="Allergy">
        <title>Genome assembly and annotation of Periplaneta americana reveal a comprehensive cockroach allergen profile.</title>
        <authorList>
            <person name="Wang L."/>
            <person name="Xiong Q."/>
            <person name="Saelim N."/>
            <person name="Wang L."/>
            <person name="Nong W."/>
            <person name="Wan A.T."/>
            <person name="Shi M."/>
            <person name="Liu X."/>
            <person name="Cao Q."/>
            <person name="Hui J.H.L."/>
            <person name="Sookrung N."/>
            <person name="Leung T.F."/>
            <person name="Tungtrongchitr A."/>
            <person name="Tsui S.K.W."/>
        </authorList>
    </citation>
    <scope>NUCLEOTIDE SEQUENCE [LARGE SCALE GENOMIC DNA]</scope>
    <source>
        <strain evidence="1">PWHHKU_190912</strain>
    </source>
</reference>
<comment type="caution">
    <text evidence="1">The sequence shown here is derived from an EMBL/GenBank/DDBJ whole genome shotgun (WGS) entry which is preliminary data.</text>
</comment>
<proteinExistence type="predicted"/>
<protein>
    <submittedName>
        <fullName evidence="1">Uncharacterized protein</fullName>
    </submittedName>
</protein>
<dbReference type="EMBL" id="JAJSOF020000003">
    <property type="protein sequence ID" value="KAJ4450499.1"/>
    <property type="molecule type" value="Genomic_DNA"/>
</dbReference>